<evidence type="ECO:0000313" key="2">
    <source>
        <dbReference type="Proteomes" id="UP000054742"/>
    </source>
</evidence>
<dbReference type="OrthoDB" id="5653138at2"/>
<comment type="caution">
    <text evidence="1">The sequence shown here is derived from an EMBL/GenBank/DDBJ whole genome shotgun (WGS) entry which is preliminary data.</text>
</comment>
<organism evidence="1 2">
    <name type="scientific">Legionella brunensis</name>
    <dbReference type="NCBI Taxonomy" id="29422"/>
    <lineage>
        <taxon>Bacteria</taxon>
        <taxon>Pseudomonadati</taxon>
        <taxon>Pseudomonadota</taxon>
        <taxon>Gammaproteobacteria</taxon>
        <taxon>Legionellales</taxon>
        <taxon>Legionellaceae</taxon>
        <taxon>Legionella</taxon>
    </lineage>
</organism>
<proteinExistence type="predicted"/>
<name>A0A0W0SP29_9GAMM</name>
<dbReference type="EMBL" id="LNXV01000007">
    <property type="protein sequence ID" value="KTC85115.1"/>
    <property type="molecule type" value="Genomic_DNA"/>
</dbReference>
<dbReference type="AlphaFoldDB" id="A0A0W0SP29"/>
<dbReference type="Proteomes" id="UP000054742">
    <property type="component" value="Unassembled WGS sequence"/>
</dbReference>
<sequence length="344" mass="39793">MHGKFEEGSLINKENNASRPNLAELRQKFLTYRVQESGFFKFNSKNKIEQLKNEPNQLIVLYKEMIITVNQQNLFYQGLLKEVEQYGEDGESLKELINLELARQQKFIKEIESQLSAANILISLLALSHDELLAEAKRNKSSALFITRIPQLIAKISNSEIKDITHQDEEIVKSLASILVSREYTFETAQIFTFLKQQVETPFGKQFIIDQENQSIRTLLLKIDNYLNQKIEQALKGKNDPWSLGYFGSRYKLNKDGKQVSIPHGIHELKAHLALLDKISPSQILERMQETLHMKLNDIHDESIFTQFKRLVSYIFGCHRSEDMIQEYEFLDDVLSGKKPVSGL</sequence>
<protein>
    <submittedName>
        <fullName evidence="1">Uncharacterized protein</fullName>
    </submittedName>
</protein>
<dbReference type="PATRIC" id="fig|29422.6.peg.956"/>
<dbReference type="RefSeq" id="WP_058441009.1">
    <property type="nucleotide sequence ID" value="NZ_CAAAHU010000009.1"/>
</dbReference>
<evidence type="ECO:0000313" key="1">
    <source>
        <dbReference type="EMBL" id="KTC85115.1"/>
    </source>
</evidence>
<dbReference type="STRING" id="29422.Lbru_0911"/>
<reference evidence="1 2" key="1">
    <citation type="submission" date="2015-11" db="EMBL/GenBank/DDBJ databases">
        <title>Genomic analysis of 38 Legionella species identifies large and diverse effector repertoires.</title>
        <authorList>
            <person name="Burstein D."/>
            <person name="Amaro F."/>
            <person name="Zusman T."/>
            <person name="Lifshitz Z."/>
            <person name="Cohen O."/>
            <person name="Gilbert J.A."/>
            <person name="Pupko T."/>
            <person name="Shuman H.A."/>
            <person name="Segal G."/>
        </authorList>
    </citation>
    <scope>NUCLEOTIDE SEQUENCE [LARGE SCALE GENOMIC DNA]</scope>
    <source>
        <strain evidence="1 2">ATCC 43878</strain>
    </source>
</reference>
<gene>
    <name evidence="1" type="ORF">Lbru_0911</name>
</gene>
<accession>A0A0W0SP29</accession>
<keyword evidence="2" id="KW-1185">Reference proteome</keyword>